<proteinExistence type="predicted"/>
<dbReference type="VEuPathDB" id="CryptoDB:Vbra_13416"/>
<dbReference type="EMBL" id="CDMY01000316">
    <property type="protein sequence ID" value="CEM02029.1"/>
    <property type="molecule type" value="Genomic_DNA"/>
</dbReference>
<protein>
    <recommendedName>
        <fullName evidence="5">Peptidase S74 domain-containing protein</fullName>
    </recommendedName>
</protein>
<feature type="region of interest" description="Disordered" evidence="1">
    <location>
        <begin position="262"/>
        <end position="281"/>
    </location>
</feature>
<dbReference type="PhylomeDB" id="A0A0G4EUV1"/>
<evidence type="ECO:0008006" key="5">
    <source>
        <dbReference type="Google" id="ProtNLM"/>
    </source>
</evidence>
<feature type="region of interest" description="Disordered" evidence="1">
    <location>
        <begin position="322"/>
        <end position="350"/>
    </location>
</feature>
<accession>A0A0G4EUV1</accession>
<feature type="signal peptide" evidence="2">
    <location>
        <begin position="1"/>
        <end position="21"/>
    </location>
</feature>
<evidence type="ECO:0000313" key="4">
    <source>
        <dbReference type="Proteomes" id="UP000041254"/>
    </source>
</evidence>
<organism evidence="3 4">
    <name type="scientific">Vitrella brassicaformis (strain CCMP3155)</name>
    <dbReference type="NCBI Taxonomy" id="1169540"/>
    <lineage>
        <taxon>Eukaryota</taxon>
        <taxon>Sar</taxon>
        <taxon>Alveolata</taxon>
        <taxon>Colpodellida</taxon>
        <taxon>Vitrellaceae</taxon>
        <taxon>Vitrella</taxon>
    </lineage>
</organism>
<sequence length="350" mass="36870">MSVVALAAVCLGLYTVRRADGQEDCFKTNICVIAGDTFARPEGDVVAADDLIARDDLVADDDVVAKDDLRVFGDEVRALNAEVRARSVTVGYPDITLFWSALGEDGEVVAESVVSAPRIRSYNDPLRAQSPALFRERLSVMDGGDISAGNSITVGRPDPDLRPGITRGEGNIVAQNTVLAQDISALGTISGEDGCSCGGLTIPGDVELSATDNQPPASFAEWGGRNRSSAYEAFRQLPVHTNPHNRLTLAAQDVSRLFPSAVGAYEDNHQPKKGGKGRPTKRTTIDLTQLIFTQMSVIQDLQARASVIPDLQARIARLENALGGHQGRGGKKGKGAGGPPSVAGGKGGNK</sequence>
<gene>
    <name evidence="3" type="ORF">Vbra_13416</name>
</gene>
<keyword evidence="4" id="KW-1185">Reference proteome</keyword>
<evidence type="ECO:0000256" key="2">
    <source>
        <dbReference type="SAM" id="SignalP"/>
    </source>
</evidence>
<evidence type="ECO:0000256" key="1">
    <source>
        <dbReference type="SAM" id="MobiDB-lite"/>
    </source>
</evidence>
<feature type="compositionally biased region" description="Basic residues" evidence="1">
    <location>
        <begin position="271"/>
        <end position="281"/>
    </location>
</feature>
<dbReference type="AlphaFoldDB" id="A0A0G4EUV1"/>
<name>A0A0G4EUV1_VITBC</name>
<reference evidence="3 4" key="1">
    <citation type="submission" date="2014-11" db="EMBL/GenBank/DDBJ databases">
        <authorList>
            <person name="Zhu J."/>
            <person name="Qi W."/>
            <person name="Song R."/>
        </authorList>
    </citation>
    <scope>NUCLEOTIDE SEQUENCE [LARGE SCALE GENOMIC DNA]</scope>
</reference>
<evidence type="ECO:0000313" key="3">
    <source>
        <dbReference type="EMBL" id="CEM02029.1"/>
    </source>
</evidence>
<keyword evidence="2" id="KW-0732">Signal</keyword>
<dbReference type="Proteomes" id="UP000041254">
    <property type="component" value="Unassembled WGS sequence"/>
</dbReference>
<feature type="chain" id="PRO_5005188335" description="Peptidase S74 domain-containing protein" evidence="2">
    <location>
        <begin position="22"/>
        <end position="350"/>
    </location>
</feature>
<dbReference type="InParanoid" id="A0A0G4EUV1"/>